<dbReference type="AlphaFoldDB" id="A0A853CAN8"/>
<dbReference type="EMBL" id="JACCFP010000001">
    <property type="protein sequence ID" value="NYJ03488.1"/>
    <property type="molecule type" value="Genomic_DNA"/>
</dbReference>
<dbReference type="Gene3D" id="3.60.15.10">
    <property type="entry name" value="Ribonuclease Z/Hydroxyacylglutathione hydrolase-like"/>
    <property type="match status" value="1"/>
</dbReference>
<dbReference type="InterPro" id="IPR050114">
    <property type="entry name" value="UPF0173_UPF0282_UlaG_hydrolase"/>
</dbReference>
<keyword evidence="1" id="KW-0378">Hydrolase</keyword>
<dbReference type="SUPFAM" id="SSF56281">
    <property type="entry name" value="Metallo-hydrolase/oxidoreductase"/>
    <property type="match status" value="1"/>
</dbReference>
<dbReference type="RefSeq" id="WP_179669784.1">
    <property type="nucleotide sequence ID" value="NZ_JACCFP010000001.1"/>
</dbReference>
<dbReference type="PANTHER" id="PTHR43546">
    <property type="entry name" value="UPF0173 METAL-DEPENDENT HYDROLASE MJ1163-RELATED"/>
    <property type="match status" value="1"/>
</dbReference>
<sequence>MIITHIGGPTAIVEIGGWRLLTDPTFDPAGGHYAFGWGTSSDKVTGPAVAADALGAVDAVLLTHDQHGDNLDAAGRALLPSVPVVVTTTAAARRLGHADPRGLAPGATAVLEGDGRERVEITATPARHGPPLSRPIVGEVAGFLVRCAGEIAWVTGDTVLYGGLRRALAGVDIDVMLLHAGGVRFPITGPLRYTMTGARAVELLSVVRPRVAVPVHYEGWSHFRDGRAGLEAALAAAPADVRSRVRWLVPGDPTAL</sequence>
<reference evidence="3 4" key="1">
    <citation type="submission" date="2020-07" db="EMBL/GenBank/DDBJ databases">
        <title>Sequencing the genomes of 1000 actinobacteria strains.</title>
        <authorList>
            <person name="Klenk H.-P."/>
        </authorList>
    </citation>
    <scope>NUCLEOTIDE SEQUENCE [LARGE SCALE GENOMIC DNA]</scope>
    <source>
        <strain evidence="3 4">DSM 103833</strain>
    </source>
</reference>
<comment type="caution">
    <text evidence="3">The sequence shown here is derived from an EMBL/GenBank/DDBJ whole genome shotgun (WGS) entry which is preliminary data.</text>
</comment>
<evidence type="ECO:0000313" key="3">
    <source>
        <dbReference type="EMBL" id="NYJ03488.1"/>
    </source>
</evidence>
<evidence type="ECO:0000313" key="4">
    <source>
        <dbReference type="Proteomes" id="UP000530424"/>
    </source>
</evidence>
<name>A0A853CAN8_9ACTN</name>
<dbReference type="Proteomes" id="UP000530424">
    <property type="component" value="Unassembled WGS sequence"/>
</dbReference>
<keyword evidence="4" id="KW-1185">Reference proteome</keyword>
<dbReference type="InterPro" id="IPR001279">
    <property type="entry name" value="Metallo-B-lactamas"/>
</dbReference>
<evidence type="ECO:0000259" key="2">
    <source>
        <dbReference type="Pfam" id="PF12706"/>
    </source>
</evidence>
<dbReference type="InterPro" id="IPR036866">
    <property type="entry name" value="RibonucZ/Hydroxyglut_hydro"/>
</dbReference>
<protein>
    <submittedName>
        <fullName evidence="3">L-ascorbate metabolism protein UlaG (Beta-lactamase superfamily)</fullName>
    </submittedName>
</protein>
<gene>
    <name evidence="3" type="ORF">HNR19_004186</name>
</gene>
<accession>A0A853CAN8</accession>
<evidence type="ECO:0000256" key="1">
    <source>
        <dbReference type="ARBA" id="ARBA00022801"/>
    </source>
</evidence>
<organism evidence="3 4">
    <name type="scientific">Nocardioides thalensis</name>
    <dbReference type="NCBI Taxonomy" id="1914755"/>
    <lineage>
        <taxon>Bacteria</taxon>
        <taxon>Bacillati</taxon>
        <taxon>Actinomycetota</taxon>
        <taxon>Actinomycetes</taxon>
        <taxon>Propionibacteriales</taxon>
        <taxon>Nocardioidaceae</taxon>
        <taxon>Nocardioides</taxon>
    </lineage>
</organism>
<dbReference type="PANTHER" id="PTHR43546:SF9">
    <property type="entry name" value="L-ASCORBATE-6-PHOSPHATE LACTONASE ULAG-RELATED"/>
    <property type="match status" value="1"/>
</dbReference>
<dbReference type="Pfam" id="PF12706">
    <property type="entry name" value="Lactamase_B_2"/>
    <property type="match status" value="1"/>
</dbReference>
<feature type="domain" description="Metallo-beta-lactamase" evidence="2">
    <location>
        <begin position="19"/>
        <end position="217"/>
    </location>
</feature>
<dbReference type="GO" id="GO:0016787">
    <property type="term" value="F:hydrolase activity"/>
    <property type="evidence" value="ECO:0007669"/>
    <property type="project" value="UniProtKB-KW"/>
</dbReference>
<proteinExistence type="predicted"/>